<sequence length="268" mass="28746">MGLVIFSDLDGTLLDHHTYSYQPALPALDEIKKRGLALVLCSSKTRAEMIPLHAELGLDAPIIAENGGGVFAPEGNPVVKGEHWIEAGGGWKVLEIGLPIAEVRQRMAVFKDQLRLQGFSEMSDHEVAKLTGLSKEQAAQARRREFNEPILPPADQAAGEALVRAAEEAGLQLTQGGRFWHLLGGGDKGKAVRLLSVLYAKRDPDLVTMALGDAPNDLSMFQAVERPVLVARPDGSHAPVELEGLTKEPLAGPAGFNHAVLAALERPL</sequence>
<dbReference type="GO" id="GO:0000287">
    <property type="term" value="F:magnesium ion binding"/>
    <property type="evidence" value="ECO:0007669"/>
    <property type="project" value="TreeGrafter"/>
</dbReference>
<dbReference type="Pfam" id="PF08282">
    <property type="entry name" value="Hydrolase_3"/>
    <property type="match status" value="1"/>
</dbReference>
<dbReference type="InterPro" id="IPR023214">
    <property type="entry name" value="HAD_sf"/>
</dbReference>
<dbReference type="InterPro" id="IPR036412">
    <property type="entry name" value="HAD-like_sf"/>
</dbReference>
<evidence type="ECO:0000313" key="4">
    <source>
        <dbReference type="EMBL" id="BEQ14390.1"/>
    </source>
</evidence>
<dbReference type="SFLD" id="SFLDG01142">
    <property type="entry name" value="C2.B.2:_Mannosyl-3-phosphoglyc"/>
    <property type="match status" value="1"/>
</dbReference>
<protein>
    <submittedName>
        <fullName evidence="4">Mannosyl-3-phosphoglycerate phosphatase</fullName>
    </submittedName>
</protein>
<keyword evidence="3" id="KW-0460">Magnesium</keyword>
<keyword evidence="2" id="KW-0378">Hydrolase</keyword>
<dbReference type="InterPro" id="IPR006379">
    <property type="entry name" value="HAD-SF_hydro_IIB"/>
</dbReference>
<dbReference type="PANTHER" id="PTHR10000:SF8">
    <property type="entry name" value="HAD SUPERFAMILY HYDROLASE-LIKE, TYPE 3"/>
    <property type="match status" value="1"/>
</dbReference>
<dbReference type="Gene3D" id="3.40.50.1000">
    <property type="entry name" value="HAD superfamily/HAD-like"/>
    <property type="match status" value="1"/>
</dbReference>
<dbReference type="KEGG" id="dmp:FAK_14560"/>
<gene>
    <name evidence="4" type="ORF">FAK_14560</name>
</gene>
<reference evidence="5" key="1">
    <citation type="journal article" date="2023" name="Arch. Microbiol.">
        <title>Desulfoferula mesophilus gen. nov. sp. nov., a mesophilic sulfate-reducing bacterium isolated from a brackish lake sediment.</title>
        <authorList>
            <person name="Watanabe T."/>
            <person name="Yabe T."/>
            <person name="Tsuji J.M."/>
            <person name="Fukui M."/>
        </authorList>
    </citation>
    <scope>NUCLEOTIDE SEQUENCE [LARGE SCALE GENOMIC DNA]</scope>
    <source>
        <strain evidence="5">12FAK</strain>
    </source>
</reference>
<dbReference type="AlphaFoldDB" id="A0AAU9EEK7"/>
<dbReference type="RefSeq" id="WP_338606105.1">
    <property type="nucleotide sequence ID" value="NZ_AP028679.1"/>
</dbReference>
<accession>A0AAU9EEK7</accession>
<proteinExistence type="predicted"/>
<dbReference type="EMBL" id="AP028679">
    <property type="protein sequence ID" value="BEQ14390.1"/>
    <property type="molecule type" value="Genomic_DNA"/>
</dbReference>
<dbReference type="GO" id="GO:0050531">
    <property type="term" value="F:mannosyl-3-phosphoglycerate phosphatase activity"/>
    <property type="evidence" value="ECO:0007669"/>
    <property type="project" value="InterPro"/>
</dbReference>
<dbReference type="InterPro" id="IPR006381">
    <property type="entry name" value="HAD-SF-IIB-MPGP"/>
</dbReference>
<dbReference type="PANTHER" id="PTHR10000">
    <property type="entry name" value="PHOSPHOSERINE PHOSPHATASE"/>
    <property type="match status" value="1"/>
</dbReference>
<dbReference type="NCBIfam" id="TIGR01484">
    <property type="entry name" value="HAD-SF-IIB"/>
    <property type="match status" value="1"/>
</dbReference>
<dbReference type="GO" id="GO:0005829">
    <property type="term" value="C:cytosol"/>
    <property type="evidence" value="ECO:0007669"/>
    <property type="project" value="TreeGrafter"/>
</dbReference>
<keyword evidence="1" id="KW-0479">Metal-binding</keyword>
<name>A0AAU9EEK7_9BACT</name>
<dbReference type="Proteomes" id="UP001366166">
    <property type="component" value="Chromosome"/>
</dbReference>
<dbReference type="SUPFAM" id="SSF56784">
    <property type="entry name" value="HAD-like"/>
    <property type="match status" value="1"/>
</dbReference>
<dbReference type="SFLD" id="SFLDS00003">
    <property type="entry name" value="Haloacid_Dehalogenase"/>
    <property type="match status" value="1"/>
</dbReference>
<dbReference type="NCBIfam" id="TIGR01486">
    <property type="entry name" value="HAD-SF-IIB-MPGP"/>
    <property type="match status" value="1"/>
</dbReference>
<evidence type="ECO:0000313" key="5">
    <source>
        <dbReference type="Proteomes" id="UP001366166"/>
    </source>
</evidence>
<evidence type="ECO:0000256" key="1">
    <source>
        <dbReference type="ARBA" id="ARBA00022723"/>
    </source>
</evidence>
<keyword evidence="5" id="KW-1185">Reference proteome</keyword>
<dbReference type="SFLD" id="SFLDG01140">
    <property type="entry name" value="C2.B:_Phosphomannomutase_and_P"/>
    <property type="match status" value="1"/>
</dbReference>
<evidence type="ECO:0000256" key="2">
    <source>
        <dbReference type="ARBA" id="ARBA00022801"/>
    </source>
</evidence>
<dbReference type="GO" id="GO:0051479">
    <property type="term" value="P:mannosylglycerate biosynthetic process"/>
    <property type="evidence" value="ECO:0007669"/>
    <property type="project" value="InterPro"/>
</dbReference>
<dbReference type="Gene3D" id="3.30.980.20">
    <property type="entry name" value="Putative mannosyl-3-phosphoglycerate phosphatase, domain 2"/>
    <property type="match status" value="1"/>
</dbReference>
<organism evidence="4 5">
    <name type="scientific">Desulfoferula mesophila</name>
    <dbReference type="NCBI Taxonomy" id="3058419"/>
    <lineage>
        <taxon>Bacteria</taxon>
        <taxon>Pseudomonadati</taxon>
        <taxon>Thermodesulfobacteriota</taxon>
        <taxon>Desulfarculia</taxon>
        <taxon>Desulfarculales</taxon>
        <taxon>Desulfarculaceae</taxon>
        <taxon>Desulfoferula</taxon>
    </lineage>
</organism>
<evidence type="ECO:0000256" key="3">
    <source>
        <dbReference type="ARBA" id="ARBA00022842"/>
    </source>
</evidence>